<sequence>MFMVAVHQRNPCLLTGSWDRFVRNLPQPLGYDFPLQRWRGRLPPTPQQKAKDIEQQIIALKPEATQEYRSMWKQTQDEWYQVQMDPSRIGMPTLVHAAYLVRNGPSAPYPVESSDEGDDDVLILGFASHPKRARVTEPMAPKQSSAVIEEMKRWVSPPVSVEHVSVGQDHIFSF</sequence>
<name>W9WYB1_9EURO</name>
<organism evidence="1 2">
    <name type="scientific">Cladophialophora psammophila CBS 110553</name>
    <dbReference type="NCBI Taxonomy" id="1182543"/>
    <lineage>
        <taxon>Eukaryota</taxon>
        <taxon>Fungi</taxon>
        <taxon>Dikarya</taxon>
        <taxon>Ascomycota</taxon>
        <taxon>Pezizomycotina</taxon>
        <taxon>Eurotiomycetes</taxon>
        <taxon>Chaetothyriomycetidae</taxon>
        <taxon>Chaetothyriales</taxon>
        <taxon>Herpotrichiellaceae</taxon>
        <taxon>Cladophialophora</taxon>
    </lineage>
</organism>
<protein>
    <submittedName>
        <fullName evidence="1">Uncharacterized protein</fullName>
    </submittedName>
</protein>
<dbReference type="EMBL" id="AMGX01000005">
    <property type="protein sequence ID" value="EXJ72918.1"/>
    <property type="molecule type" value="Genomic_DNA"/>
</dbReference>
<dbReference type="GeneID" id="19188792"/>
<evidence type="ECO:0000313" key="1">
    <source>
        <dbReference type="EMBL" id="EXJ72918.1"/>
    </source>
</evidence>
<dbReference type="Proteomes" id="UP000019471">
    <property type="component" value="Unassembled WGS sequence"/>
</dbReference>
<accession>W9WYB1</accession>
<dbReference type="AlphaFoldDB" id="W9WYB1"/>
<evidence type="ECO:0000313" key="2">
    <source>
        <dbReference type="Proteomes" id="UP000019471"/>
    </source>
</evidence>
<dbReference type="HOGENOM" id="CLU_1539862_0_0_1"/>
<keyword evidence="2" id="KW-1185">Reference proteome</keyword>
<dbReference type="RefSeq" id="XP_007742865.1">
    <property type="nucleotide sequence ID" value="XM_007744675.1"/>
</dbReference>
<proteinExistence type="predicted"/>
<reference evidence="1 2" key="1">
    <citation type="submission" date="2013-03" db="EMBL/GenBank/DDBJ databases">
        <title>The Genome Sequence of Cladophialophora psammophila CBS 110553.</title>
        <authorList>
            <consortium name="The Broad Institute Genomics Platform"/>
            <person name="Cuomo C."/>
            <person name="de Hoog S."/>
            <person name="Gorbushina A."/>
            <person name="Walker B."/>
            <person name="Young S.K."/>
            <person name="Zeng Q."/>
            <person name="Gargeya S."/>
            <person name="Fitzgerald M."/>
            <person name="Haas B."/>
            <person name="Abouelleil A."/>
            <person name="Allen A.W."/>
            <person name="Alvarado L."/>
            <person name="Arachchi H.M."/>
            <person name="Berlin A.M."/>
            <person name="Chapman S.B."/>
            <person name="Gainer-Dewar J."/>
            <person name="Goldberg J."/>
            <person name="Griggs A."/>
            <person name="Gujja S."/>
            <person name="Hansen M."/>
            <person name="Howarth C."/>
            <person name="Imamovic A."/>
            <person name="Ireland A."/>
            <person name="Larimer J."/>
            <person name="McCowan C."/>
            <person name="Murphy C."/>
            <person name="Pearson M."/>
            <person name="Poon T.W."/>
            <person name="Priest M."/>
            <person name="Roberts A."/>
            <person name="Saif S."/>
            <person name="Shea T."/>
            <person name="Sisk P."/>
            <person name="Sykes S."/>
            <person name="Wortman J."/>
            <person name="Nusbaum C."/>
            <person name="Birren B."/>
        </authorList>
    </citation>
    <scope>NUCLEOTIDE SEQUENCE [LARGE SCALE GENOMIC DNA]</scope>
    <source>
        <strain evidence="1 2">CBS 110553</strain>
    </source>
</reference>
<gene>
    <name evidence="1" type="ORF">A1O5_04066</name>
</gene>
<comment type="caution">
    <text evidence="1">The sequence shown here is derived from an EMBL/GenBank/DDBJ whole genome shotgun (WGS) entry which is preliminary data.</text>
</comment>